<dbReference type="AlphaFoldDB" id="A0A372JCY1"/>
<feature type="region of interest" description="Disordered" evidence="1">
    <location>
        <begin position="28"/>
        <end position="54"/>
    </location>
</feature>
<dbReference type="EMBL" id="QURH01000908">
    <property type="protein sequence ID" value="RFU37871.1"/>
    <property type="molecule type" value="Genomic_DNA"/>
</dbReference>
<comment type="caution">
    <text evidence="2">The sequence shown here is derived from an EMBL/GenBank/DDBJ whole genome shotgun (WGS) entry which is preliminary data.</text>
</comment>
<evidence type="ECO:0000256" key="1">
    <source>
        <dbReference type="SAM" id="MobiDB-lite"/>
    </source>
</evidence>
<reference evidence="2 3" key="1">
    <citation type="submission" date="2018-08" db="EMBL/GenBank/DDBJ databases">
        <title>Actinomadura jelena sp. nov., a novel Actinomycete isolated from soil in Chad.</title>
        <authorList>
            <person name="Shi L."/>
        </authorList>
    </citation>
    <scope>NUCLEOTIDE SEQUENCE [LARGE SCALE GENOMIC DNA]</scope>
    <source>
        <strain evidence="2 3">NEAU-G17</strain>
    </source>
</reference>
<proteinExistence type="predicted"/>
<keyword evidence="3" id="KW-1185">Reference proteome</keyword>
<evidence type="ECO:0000313" key="2">
    <source>
        <dbReference type="EMBL" id="RFU37871.1"/>
    </source>
</evidence>
<evidence type="ECO:0000313" key="3">
    <source>
        <dbReference type="Proteomes" id="UP000261811"/>
    </source>
</evidence>
<accession>A0A372JCY1</accession>
<dbReference type="Proteomes" id="UP000261811">
    <property type="component" value="Unassembled WGS sequence"/>
</dbReference>
<sequence>MLRSPISVIRAARRAPDSTARRGVRPVIDISGDDARHRPHAGRNWTRRSGPCHSSGMSAVDPLLVMRRHVDFLRVSSAACR</sequence>
<name>A0A372JCY1_9ACTN</name>
<organism evidence="2 3">
    <name type="scientific">Actinomadura logoneensis</name>
    <dbReference type="NCBI Taxonomy" id="2293572"/>
    <lineage>
        <taxon>Bacteria</taxon>
        <taxon>Bacillati</taxon>
        <taxon>Actinomycetota</taxon>
        <taxon>Actinomycetes</taxon>
        <taxon>Streptosporangiales</taxon>
        <taxon>Thermomonosporaceae</taxon>
        <taxon>Actinomadura</taxon>
    </lineage>
</organism>
<protein>
    <submittedName>
        <fullName evidence="2">Uncharacterized protein</fullName>
    </submittedName>
</protein>
<gene>
    <name evidence="2" type="ORF">DZF91_30635</name>
</gene>